<dbReference type="Gene3D" id="3.10.580.10">
    <property type="entry name" value="CBS-domain"/>
    <property type="match status" value="1"/>
</dbReference>
<dbReference type="Proteomes" id="UP000268652">
    <property type="component" value="Unassembled WGS sequence"/>
</dbReference>
<evidence type="ECO:0000313" key="8">
    <source>
        <dbReference type="Proteomes" id="UP000275024"/>
    </source>
</evidence>
<keyword evidence="1 2" id="KW-0129">CBS domain</keyword>
<evidence type="ECO:0000256" key="1">
    <source>
        <dbReference type="ARBA" id="ARBA00023122"/>
    </source>
</evidence>
<dbReference type="InterPro" id="IPR017080">
    <property type="entry name" value="UCP036990_CBS_BON"/>
</dbReference>
<dbReference type="Proteomes" id="UP000275024">
    <property type="component" value="Unassembled WGS sequence"/>
</dbReference>
<dbReference type="Pfam" id="PF04972">
    <property type="entry name" value="BON"/>
    <property type="match status" value="1"/>
</dbReference>
<dbReference type="InterPro" id="IPR000644">
    <property type="entry name" value="CBS_dom"/>
</dbReference>
<evidence type="ECO:0000259" key="3">
    <source>
        <dbReference type="PROSITE" id="PS50914"/>
    </source>
</evidence>
<comment type="caution">
    <text evidence="5">The sequence shown here is derived from an EMBL/GenBank/DDBJ whole genome shotgun (WGS) entry which is preliminary data.</text>
</comment>
<feature type="domain" description="CBS" evidence="4">
    <location>
        <begin position="10"/>
        <end position="69"/>
    </location>
</feature>
<organism evidence="5 8">
    <name type="scientific">Streptomyces radicis</name>
    <dbReference type="NCBI Taxonomy" id="1750517"/>
    <lineage>
        <taxon>Bacteria</taxon>
        <taxon>Bacillati</taxon>
        <taxon>Actinomycetota</taxon>
        <taxon>Actinomycetes</taxon>
        <taxon>Kitasatosporales</taxon>
        <taxon>Streptomycetaceae</taxon>
        <taxon>Streptomyces</taxon>
    </lineage>
</organism>
<dbReference type="PANTHER" id="PTHR43080">
    <property type="entry name" value="CBS DOMAIN-CONTAINING PROTEIN CBSX3, MITOCHONDRIAL"/>
    <property type="match status" value="1"/>
</dbReference>
<accession>A0A3A9WDZ1</accession>
<dbReference type="InterPro" id="IPR051257">
    <property type="entry name" value="Diverse_CBS-Domain"/>
</dbReference>
<dbReference type="EMBL" id="RBDX01000038">
    <property type="protein sequence ID" value="RKN04227.1"/>
    <property type="molecule type" value="Genomic_DNA"/>
</dbReference>
<feature type="domain" description="BON" evidence="3">
    <location>
        <begin position="143"/>
        <end position="212"/>
    </location>
</feature>
<reference evidence="7 8" key="1">
    <citation type="submission" date="2018-09" db="EMBL/GenBank/DDBJ databases">
        <title>Streptomyces sp. nov. DS1-2, an endophytic actinomycete isolated from roots of Dendrobium scabrilingue.</title>
        <authorList>
            <person name="Kuncharoen N."/>
            <person name="Kudo T."/>
            <person name="Ohkuma M."/>
            <person name="Yuki M."/>
            <person name="Tanasupawat S."/>
        </authorList>
    </citation>
    <scope>NUCLEOTIDE SEQUENCE [LARGE SCALE GENOMIC DNA]</scope>
    <source>
        <strain evidence="5 8">AZ1-7</strain>
        <strain evidence="6 7">DS1-2</strain>
    </source>
</reference>
<dbReference type="InterPro" id="IPR046342">
    <property type="entry name" value="CBS_dom_sf"/>
</dbReference>
<dbReference type="SMART" id="SM00116">
    <property type="entry name" value="CBS"/>
    <property type="match status" value="2"/>
</dbReference>
<dbReference type="RefSeq" id="WP_120700164.1">
    <property type="nucleotide sequence ID" value="NZ_RBDX01000038.1"/>
</dbReference>
<evidence type="ECO:0000313" key="7">
    <source>
        <dbReference type="Proteomes" id="UP000268652"/>
    </source>
</evidence>
<dbReference type="AlphaFoldDB" id="A0A3A9WDZ1"/>
<name>A0A3A9WDZ1_9ACTN</name>
<dbReference type="CDD" id="cd04586">
    <property type="entry name" value="CBS_pair_BON_assoc"/>
    <property type="match status" value="1"/>
</dbReference>
<evidence type="ECO:0000259" key="4">
    <source>
        <dbReference type="PROSITE" id="PS51371"/>
    </source>
</evidence>
<dbReference type="PROSITE" id="PS51371">
    <property type="entry name" value="CBS"/>
    <property type="match status" value="2"/>
</dbReference>
<dbReference type="PROSITE" id="PS50914">
    <property type="entry name" value="BON"/>
    <property type="match status" value="1"/>
</dbReference>
<dbReference type="Pfam" id="PF00571">
    <property type="entry name" value="CBS"/>
    <property type="match status" value="2"/>
</dbReference>
<dbReference type="PANTHER" id="PTHR43080:SF29">
    <property type="entry name" value="OS02G0818000 PROTEIN"/>
    <property type="match status" value="1"/>
</dbReference>
<gene>
    <name evidence="6" type="ORF">D7318_28720</name>
    <name evidence="5" type="ORF">D7319_28960</name>
</gene>
<sequence length="226" mass="24337">MKQRMVGSVMTNDVVRATPTTPFKRIAALLAEHRVSGLPIVDDDEKVVGVVSEADLLAPRAAGGRWRPGRRRAGRGAADAIGARTAGELMSAPAITVHARDPLVLAARAMAHHQVRRLPVLDDEDRLVGIVSRRDLLSVFLRTDAELRAEVLDHVLARALLLPPGAVEVAVADGVVTLKGRVERSGDVPIALRMTAQTDGVIAVVNRLTHRVDDSRADRGRSPTHR</sequence>
<protein>
    <submittedName>
        <fullName evidence="5">CBS domain-containing protein</fullName>
    </submittedName>
</protein>
<evidence type="ECO:0000256" key="2">
    <source>
        <dbReference type="PROSITE-ProRule" id="PRU00703"/>
    </source>
</evidence>
<evidence type="ECO:0000313" key="5">
    <source>
        <dbReference type="EMBL" id="RKN04227.1"/>
    </source>
</evidence>
<evidence type="ECO:0000313" key="6">
    <source>
        <dbReference type="EMBL" id="RKN14745.1"/>
    </source>
</evidence>
<proteinExistence type="predicted"/>
<dbReference type="InterPro" id="IPR007055">
    <property type="entry name" value="BON_dom"/>
</dbReference>
<dbReference type="SUPFAM" id="SSF54631">
    <property type="entry name" value="CBS-domain pair"/>
    <property type="match status" value="1"/>
</dbReference>
<dbReference type="PIRSF" id="PIRSF036990">
    <property type="entry name" value="UCP036990_CBS_BON"/>
    <property type="match status" value="1"/>
</dbReference>
<dbReference type="Gene3D" id="3.30.1340.30">
    <property type="match status" value="1"/>
</dbReference>
<keyword evidence="7" id="KW-1185">Reference proteome</keyword>
<dbReference type="EMBL" id="RBDY01000037">
    <property type="protein sequence ID" value="RKN14745.1"/>
    <property type="molecule type" value="Genomic_DNA"/>
</dbReference>
<feature type="domain" description="CBS" evidence="4">
    <location>
        <begin position="90"/>
        <end position="146"/>
    </location>
</feature>
<dbReference type="OrthoDB" id="2111978at2"/>